<keyword evidence="1" id="KW-1133">Transmembrane helix</keyword>
<reference evidence="2" key="2">
    <citation type="journal article" date="2021" name="PeerJ">
        <title>Extensive microbial diversity within the chicken gut microbiome revealed by metagenomics and culture.</title>
        <authorList>
            <person name="Gilroy R."/>
            <person name="Ravi A."/>
            <person name="Getino M."/>
            <person name="Pursley I."/>
            <person name="Horton D.L."/>
            <person name="Alikhan N.F."/>
            <person name="Baker D."/>
            <person name="Gharbi K."/>
            <person name="Hall N."/>
            <person name="Watson M."/>
            <person name="Adriaenssens E.M."/>
            <person name="Foster-Nyarko E."/>
            <person name="Jarju S."/>
            <person name="Secka A."/>
            <person name="Antonio M."/>
            <person name="Oren A."/>
            <person name="Chaudhuri R.R."/>
            <person name="La Ragione R."/>
            <person name="Hildebrand F."/>
            <person name="Pallen M.J."/>
        </authorList>
    </citation>
    <scope>NUCLEOTIDE SEQUENCE</scope>
    <source>
        <strain evidence="2">CHK184-20233</strain>
    </source>
</reference>
<evidence type="ECO:0000313" key="3">
    <source>
        <dbReference type="Proteomes" id="UP000824232"/>
    </source>
</evidence>
<protein>
    <submittedName>
        <fullName evidence="2">Uncharacterized protein</fullName>
    </submittedName>
</protein>
<sequence length="199" mass="24280">MMDNFGFRINKYLKVALVVGLIDLLVFYVIGKVFNYMDLFHIIINNWKYAFLFVSSVLLIIYLFDILFFYDRNKKYKFLLIFDEPFKKWQKYINKKIVINKNHKKVDFYSDIYCKVRNINKIQGIRDDEILIRDITVHLISTNIIILFVFFVLEQIEIKICLYCFGIIVLIYILLNLAYRNYLKYYINEIYIEYINLKK</sequence>
<gene>
    <name evidence="2" type="ORF">IAB38_00655</name>
</gene>
<accession>A0A9D1J2M9</accession>
<keyword evidence="1" id="KW-0472">Membrane</keyword>
<dbReference type="EMBL" id="DVHC01000009">
    <property type="protein sequence ID" value="HIR58538.1"/>
    <property type="molecule type" value="Genomic_DNA"/>
</dbReference>
<dbReference type="Proteomes" id="UP000824232">
    <property type="component" value="Unassembled WGS sequence"/>
</dbReference>
<reference evidence="2" key="1">
    <citation type="submission" date="2020-10" db="EMBL/GenBank/DDBJ databases">
        <authorList>
            <person name="Gilroy R."/>
        </authorList>
    </citation>
    <scope>NUCLEOTIDE SEQUENCE</scope>
    <source>
        <strain evidence="2">CHK184-20233</strain>
    </source>
</reference>
<comment type="caution">
    <text evidence="2">The sequence shown here is derived from an EMBL/GenBank/DDBJ whole genome shotgun (WGS) entry which is preliminary data.</text>
</comment>
<keyword evidence="1" id="KW-0812">Transmembrane</keyword>
<proteinExistence type="predicted"/>
<evidence type="ECO:0000256" key="1">
    <source>
        <dbReference type="SAM" id="Phobius"/>
    </source>
</evidence>
<feature type="transmembrane region" description="Helical" evidence="1">
    <location>
        <begin position="50"/>
        <end position="70"/>
    </location>
</feature>
<dbReference type="AlphaFoldDB" id="A0A9D1J2M9"/>
<name>A0A9D1J2M9_9FIRM</name>
<evidence type="ECO:0000313" key="2">
    <source>
        <dbReference type="EMBL" id="HIR58538.1"/>
    </source>
</evidence>
<feature type="transmembrane region" description="Helical" evidence="1">
    <location>
        <begin position="12"/>
        <end position="30"/>
    </location>
</feature>
<feature type="transmembrane region" description="Helical" evidence="1">
    <location>
        <begin position="160"/>
        <end position="179"/>
    </location>
</feature>
<feature type="transmembrane region" description="Helical" evidence="1">
    <location>
        <begin position="135"/>
        <end position="154"/>
    </location>
</feature>
<organism evidence="2 3">
    <name type="scientific">Candidatus Onthousia excrementipullorum</name>
    <dbReference type="NCBI Taxonomy" id="2840884"/>
    <lineage>
        <taxon>Bacteria</taxon>
        <taxon>Bacillati</taxon>
        <taxon>Bacillota</taxon>
        <taxon>Bacilli</taxon>
        <taxon>Candidatus Onthousia</taxon>
    </lineage>
</organism>